<reference evidence="9" key="1">
    <citation type="submission" date="2016-02" db="EMBL/GenBank/DDBJ databases">
        <title>Draft genome sequence of Microdochium bolleyi, a fungal endophyte of beachgrass.</title>
        <authorList>
            <consortium name="DOE Joint Genome Institute"/>
            <person name="David A.S."/>
            <person name="May G."/>
            <person name="Haridas S."/>
            <person name="Lim J."/>
            <person name="Wang M."/>
            <person name="Labutti K."/>
            <person name="Lipzen A."/>
            <person name="Barry K."/>
            <person name="Grigoriev I.V."/>
        </authorList>
    </citation>
    <scope>NUCLEOTIDE SEQUENCE [LARGE SCALE GENOMIC DNA]</scope>
    <source>
        <strain evidence="9">J235TASD1</strain>
    </source>
</reference>
<keyword evidence="9" id="KW-1185">Reference proteome</keyword>
<evidence type="ECO:0000256" key="3">
    <source>
        <dbReference type="ARBA" id="ARBA00022989"/>
    </source>
</evidence>
<accession>A0A136IW11</accession>
<feature type="transmembrane region" description="Helical" evidence="6">
    <location>
        <begin position="184"/>
        <end position="204"/>
    </location>
</feature>
<dbReference type="OrthoDB" id="306876at2759"/>
<evidence type="ECO:0000256" key="4">
    <source>
        <dbReference type="ARBA" id="ARBA00023136"/>
    </source>
</evidence>
<evidence type="ECO:0000259" key="7">
    <source>
        <dbReference type="Pfam" id="PF00892"/>
    </source>
</evidence>
<dbReference type="PANTHER" id="PTHR22911:SF6">
    <property type="entry name" value="SOLUTE CARRIER FAMILY 35 MEMBER G1"/>
    <property type="match status" value="1"/>
</dbReference>
<dbReference type="InParanoid" id="A0A136IW11"/>
<evidence type="ECO:0000313" key="9">
    <source>
        <dbReference type="Proteomes" id="UP000070501"/>
    </source>
</evidence>
<feature type="domain" description="EamA" evidence="7">
    <location>
        <begin position="59"/>
        <end position="198"/>
    </location>
</feature>
<feature type="region of interest" description="Disordered" evidence="5">
    <location>
        <begin position="391"/>
        <end position="434"/>
    </location>
</feature>
<feature type="transmembrane region" description="Helical" evidence="6">
    <location>
        <begin position="59"/>
        <end position="81"/>
    </location>
</feature>
<dbReference type="Proteomes" id="UP000070501">
    <property type="component" value="Unassembled WGS sequence"/>
</dbReference>
<evidence type="ECO:0000256" key="5">
    <source>
        <dbReference type="SAM" id="MobiDB-lite"/>
    </source>
</evidence>
<keyword evidence="3 6" id="KW-1133">Transmembrane helix</keyword>
<keyword evidence="4 6" id="KW-0472">Membrane</keyword>
<organism evidence="8 9">
    <name type="scientific">Microdochium bolleyi</name>
    <dbReference type="NCBI Taxonomy" id="196109"/>
    <lineage>
        <taxon>Eukaryota</taxon>
        <taxon>Fungi</taxon>
        <taxon>Dikarya</taxon>
        <taxon>Ascomycota</taxon>
        <taxon>Pezizomycotina</taxon>
        <taxon>Sordariomycetes</taxon>
        <taxon>Xylariomycetidae</taxon>
        <taxon>Xylariales</taxon>
        <taxon>Microdochiaceae</taxon>
        <taxon>Microdochium</taxon>
    </lineage>
</organism>
<feature type="region of interest" description="Disordered" evidence="5">
    <location>
        <begin position="1"/>
        <end position="42"/>
    </location>
</feature>
<dbReference type="FunCoup" id="A0A136IW11">
    <property type="interactions" value="131"/>
</dbReference>
<feature type="transmembrane region" description="Helical" evidence="6">
    <location>
        <begin position="278"/>
        <end position="296"/>
    </location>
</feature>
<dbReference type="Pfam" id="PF00892">
    <property type="entry name" value="EamA"/>
    <property type="match status" value="2"/>
</dbReference>
<sequence>MASYGAVPTSSGPSAAQHHDAAPNVSGAGPVAPGDEDEDLADEPRSWRTDLKAFYERNFGLFLVFLAQSFGSVMSTAAKLLTSAGAENQFNALQIIFVRMLVTAVLGSLYMWYKQVPDFPLGPKGCRGLLVLRSFAGFTGLFGLYYSLSILEISDAVVITFLVPTFTGLVCFIWLREPYTPKEAAAGFVALAGVVLVARPPFLFGKKATEPITLTQTSADFLTATIDGTAGAAVPGPHQPSPAQRSIAVLVAILGTLGAAVAYACIRLIGKRAHSLVSVNYFAVIAMLSSAAIILVHPDLHFVLPRGVLQWTLLTIIGVAGFLLQFLLTEGLQREKAGRATNLTYLQLVFALAVERVIWGTTPPPISLAGSVLIIAAAIWISLQKNNAAPAAEPKTSGGRRVDEAQSQHDGGATRVVVDEETALLGPGGADNSR</sequence>
<dbReference type="EMBL" id="KQ964256">
    <property type="protein sequence ID" value="KXJ89073.1"/>
    <property type="molecule type" value="Genomic_DNA"/>
</dbReference>
<protein>
    <recommendedName>
        <fullName evidence="7">EamA domain-containing protein</fullName>
    </recommendedName>
</protein>
<evidence type="ECO:0000256" key="1">
    <source>
        <dbReference type="ARBA" id="ARBA00004141"/>
    </source>
</evidence>
<feature type="domain" description="EamA" evidence="7">
    <location>
        <begin position="248"/>
        <end position="382"/>
    </location>
</feature>
<dbReference type="InterPro" id="IPR000620">
    <property type="entry name" value="EamA_dom"/>
</dbReference>
<evidence type="ECO:0000256" key="2">
    <source>
        <dbReference type="ARBA" id="ARBA00022692"/>
    </source>
</evidence>
<feature type="transmembrane region" description="Helical" evidence="6">
    <location>
        <begin position="153"/>
        <end position="175"/>
    </location>
</feature>
<comment type="subcellular location">
    <subcellularLocation>
        <location evidence="1">Membrane</location>
        <topology evidence="1">Multi-pass membrane protein</topology>
    </subcellularLocation>
</comment>
<dbReference type="InterPro" id="IPR037185">
    <property type="entry name" value="EmrE-like"/>
</dbReference>
<evidence type="ECO:0000256" key="6">
    <source>
        <dbReference type="SAM" id="Phobius"/>
    </source>
</evidence>
<gene>
    <name evidence="8" type="ORF">Micbo1qcDRAFT_150298</name>
</gene>
<proteinExistence type="predicted"/>
<name>A0A136IW11_9PEZI</name>
<dbReference type="SUPFAM" id="SSF103481">
    <property type="entry name" value="Multidrug resistance efflux transporter EmrE"/>
    <property type="match status" value="2"/>
</dbReference>
<dbReference type="GO" id="GO:0016020">
    <property type="term" value="C:membrane"/>
    <property type="evidence" value="ECO:0007669"/>
    <property type="project" value="UniProtKB-SubCell"/>
</dbReference>
<feature type="transmembrane region" description="Helical" evidence="6">
    <location>
        <begin position="340"/>
        <end position="359"/>
    </location>
</feature>
<feature type="transmembrane region" description="Helical" evidence="6">
    <location>
        <begin position="247"/>
        <end position="266"/>
    </location>
</feature>
<dbReference type="AlphaFoldDB" id="A0A136IW11"/>
<feature type="transmembrane region" description="Helical" evidence="6">
    <location>
        <begin position="365"/>
        <end position="383"/>
    </location>
</feature>
<keyword evidence="2 6" id="KW-0812">Transmembrane</keyword>
<dbReference type="PANTHER" id="PTHR22911">
    <property type="entry name" value="ACYL-MALONYL CONDENSING ENZYME-RELATED"/>
    <property type="match status" value="1"/>
</dbReference>
<evidence type="ECO:0000313" key="8">
    <source>
        <dbReference type="EMBL" id="KXJ89073.1"/>
    </source>
</evidence>
<feature type="transmembrane region" description="Helical" evidence="6">
    <location>
        <begin position="93"/>
        <end position="113"/>
    </location>
</feature>
<feature type="transmembrane region" description="Helical" evidence="6">
    <location>
        <begin position="308"/>
        <end position="328"/>
    </location>
</feature>
<feature type="transmembrane region" description="Helical" evidence="6">
    <location>
        <begin position="125"/>
        <end position="147"/>
    </location>
</feature>